<dbReference type="InterPro" id="IPR035931">
    <property type="entry name" value="YlxR-like_sf"/>
</dbReference>
<dbReference type="Gene3D" id="3.30.1230.10">
    <property type="entry name" value="YlxR-like"/>
    <property type="match status" value="1"/>
</dbReference>
<proteinExistence type="predicted"/>
<accession>A0A6L5WJ24</accession>
<reference evidence="2 3" key="2">
    <citation type="submission" date="2020-03" db="EMBL/GenBank/DDBJ databases">
        <title>Campylobacter portucalensis sp. nov., a new species of Campylobacter isolated from the reproductive tract of bulls.</title>
        <authorList>
            <person name="Silva M.F."/>
            <person name="Pereira G."/>
            <person name="Carneiro C."/>
            <person name="Hemphill A."/>
            <person name="Mateus L."/>
            <person name="Lopes-Da-Costa L."/>
            <person name="Silva E."/>
        </authorList>
    </citation>
    <scope>NUCLEOTIDE SEQUENCE [LARGE SCALE GENOMIC DNA]</scope>
    <source>
        <strain evidence="2 3">FMV-PI01</strain>
    </source>
</reference>
<dbReference type="AlphaFoldDB" id="A0A6L5WJ24"/>
<evidence type="ECO:0000259" key="1">
    <source>
        <dbReference type="Pfam" id="PF04296"/>
    </source>
</evidence>
<gene>
    <name evidence="2" type="ORF">F1B92_01255</name>
</gene>
<dbReference type="SUPFAM" id="SSF64376">
    <property type="entry name" value="YlxR-like"/>
    <property type="match status" value="1"/>
</dbReference>
<comment type="caution">
    <text evidence="2">The sequence shown here is derived from an EMBL/GenBank/DDBJ whole genome shotgun (WGS) entry which is preliminary data.</text>
</comment>
<evidence type="ECO:0000313" key="2">
    <source>
        <dbReference type="EMBL" id="MSN95833.1"/>
    </source>
</evidence>
<reference evidence="2 3" key="1">
    <citation type="submission" date="2019-09" db="EMBL/GenBank/DDBJ databases">
        <authorList>
            <person name="Silva M."/>
            <person name="Pereira G."/>
            <person name="Lopes-Da-Costa L."/>
            <person name="Silva E."/>
        </authorList>
    </citation>
    <scope>NUCLEOTIDE SEQUENCE [LARGE SCALE GENOMIC DNA]</scope>
    <source>
        <strain evidence="2 3">FMV-PI01</strain>
    </source>
</reference>
<dbReference type="Pfam" id="PF04296">
    <property type="entry name" value="YlxR"/>
    <property type="match status" value="1"/>
</dbReference>
<keyword evidence="3" id="KW-1185">Reference proteome</keyword>
<dbReference type="InterPro" id="IPR007393">
    <property type="entry name" value="YlxR_dom"/>
</dbReference>
<dbReference type="RefSeq" id="WP_154570104.1">
    <property type="nucleotide sequence ID" value="NZ_VWSJ01000002.1"/>
</dbReference>
<sequence length="85" mass="10176">MRKKFKPVRMCVVCRTRYYKDELLKFNQKNILNFDSVGRSFYICRDCICKDDKILKKYISKITKIDNINLEKIKESVLYGGCSHK</sequence>
<organism evidence="2 3">
    <name type="scientific">Campylobacter portucalensis</name>
    <dbReference type="NCBI Taxonomy" id="2608384"/>
    <lineage>
        <taxon>Bacteria</taxon>
        <taxon>Pseudomonadati</taxon>
        <taxon>Campylobacterota</taxon>
        <taxon>Epsilonproteobacteria</taxon>
        <taxon>Campylobacterales</taxon>
        <taxon>Campylobacteraceae</taxon>
        <taxon>Campylobacter</taxon>
    </lineage>
</organism>
<name>A0A6L5WJ24_9BACT</name>
<dbReference type="Proteomes" id="UP000476338">
    <property type="component" value="Unassembled WGS sequence"/>
</dbReference>
<evidence type="ECO:0000313" key="3">
    <source>
        <dbReference type="Proteomes" id="UP000476338"/>
    </source>
</evidence>
<protein>
    <submittedName>
        <fullName evidence="2">DUF448 domain-containing protein</fullName>
    </submittedName>
</protein>
<feature type="domain" description="YlxR" evidence="1">
    <location>
        <begin position="9"/>
        <end position="75"/>
    </location>
</feature>
<dbReference type="EMBL" id="VWSJ01000002">
    <property type="protein sequence ID" value="MSN95833.1"/>
    <property type="molecule type" value="Genomic_DNA"/>
</dbReference>